<sequence>MRHEQVLEVELGRDDRVGRAAAGQASGQGRAAARLRQFERHGIVTRTAYAEIPPRVEYALTPLSEGLRAVLEAMGAWAMAVPDPEPGVTA</sequence>
<keyword evidence="1" id="KW-0805">Transcription regulation</keyword>
<dbReference type="InterPro" id="IPR002577">
    <property type="entry name" value="HTH_HxlR"/>
</dbReference>
<keyword evidence="3" id="KW-0804">Transcription</keyword>
<dbReference type="EMBL" id="JAAGLU010000048">
    <property type="protein sequence ID" value="NEC91771.1"/>
    <property type="molecule type" value="Genomic_DNA"/>
</dbReference>
<organism evidence="5">
    <name type="scientific">Streptomyces sp. SID12501</name>
    <dbReference type="NCBI Taxonomy" id="2706042"/>
    <lineage>
        <taxon>Bacteria</taxon>
        <taxon>Bacillati</taxon>
        <taxon>Actinomycetota</taxon>
        <taxon>Actinomycetes</taxon>
        <taxon>Kitasatosporales</taxon>
        <taxon>Streptomycetaceae</taxon>
        <taxon>Streptomyces</taxon>
    </lineage>
</organism>
<accession>A0A6B3C4L1</accession>
<dbReference type="Gene3D" id="1.10.10.10">
    <property type="entry name" value="Winged helix-like DNA-binding domain superfamily/Winged helix DNA-binding domain"/>
    <property type="match status" value="1"/>
</dbReference>
<dbReference type="GO" id="GO:0003677">
    <property type="term" value="F:DNA binding"/>
    <property type="evidence" value="ECO:0007669"/>
    <property type="project" value="UniProtKB-KW"/>
</dbReference>
<dbReference type="InterPro" id="IPR036388">
    <property type="entry name" value="WH-like_DNA-bd_sf"/>
</dbReference>
<evidence type="ECO:0000259" key="4">
    <source>
        <dbReference type="PROSITE" id="PS51118"/>
    </source>
</evidence>
<proteinExistence type="predicted"/>
<dbReference type="PROSITE" id="PS51118">
    <property type="entry name" value="HTH_HXLR"/>
    <property type="match status" value="1"/>
</dbReference>
<dbReference type="PANTHER" id="PTHR33204:SF37">
    <property type="entry name" value="HTH-TYPE TRANSCRIPTIONAL REGULATOR YODB"/>
    <property type="match status" value="1"/>
</dbReference>
<evidence type="ECO:0000313" key="5">
    <source>
        <dbReference type="EMBL" id="NEC91771.1"/>
    </source>
</evidence>
<evidence type="ECO:0000256" key="2">
    <source>
        <dbReference type="ARBA" id="ARBA00023125"/>
    </source>
</evidence>
<dbReference type="PANTHER" id="PTHR33204">
    <property type="entry name" value="TRANSCRIPTIONAL REGULATOR, MARR FAMILY"/>
    <property type="match status" value="1"/>
</dbReference>
<dbReference type="SUPFAM" id="SSF46785">
    <property type="entry name" value="Winged helix' DNA-binding domain"/>
    <property type="match status" value="1"/>
</dbReference>
<evidence type="ECO:0000256" key="3">
    <source>
        <dbReference type="ARBA" id="ARBA00023163"/>
    </source>
</evidence>
<name>A0A6B3C4L1_9ACTN</name>
<comment type="caution">
    <text evidence="5">The sequence shown here is derived from an EMBL/GenBank/DDBJ whole genome shotgun (WGS) entry which is preliminary data.</text>
</comment>
<feature type="domain" description="HTH hxlR-type" evidence="4">
    <location>
        <begin position="1"/>
        <end position="86"/>
    </location>
</feature>
<keyword evidence="2" id="KW-0238">DNA-binding</keyword>
<dbReference type="AlphaFoldDB" id="A0A6B3C4L1"/>
<gene>
    <name evidence="5" type="ORF">G3I71_39655</name>
</gene>
<dbReference type="InterPro" id="IPR036390">
    <property type="entry name" value="WH_DNA-bd_sf"/>
</dbReference>
<protein>
    <submittedName>
        <fullName evidence="5">Winged helix-turn-helix transcriptional regulator</fullName>
    </submittedName>
</protein>
<evidence type="ECO:0000256" key="1">
    <source>
        <dbReference type="ARBA" id="ARBA00023015"/>
    </source>
</evidence>
<dbReference type="Pfam" id="PF01638">
    <property type="entry name" value="HxlR"/>
    <property type="match status" value="1"/>
</dbReference>
<reference evidence="5" key="1">
    <citation type="submission" date="2020-01" db="EMBL/GenBank/DDBJ databases">
        <title>Insect and environment-associated Actinomycetes.</title>
        <authorList>
            <person name="Currrie C."/>
            <person name="Chevrette M."/>
            <person name="Carlson C."/>
            <person name="Stubbendieck R."/>
            <person name="Wendt-Pienkowski E."/>
        </authorList>
    </citation>
    <scope>NUCLEOTIDE SEQUENCE</scope>
    <source>
        <strain evidence="5">SID12501</strain>
    </source>
</reference>